<feature type="region of interest" description="Disordered" evidence="1">
    <location>
        <begin position="1"/>
        <end position="25"/>
    </location>
</feature>
<keyword evidence="3" id="KW-1185">Reference proteome</keyword>
<organism evidence="2 3">
    <name type="scientific">Adineta ricciae</name>
    <name type="common">Rotifer</name>
    <dbReference type="NCBI Taxonomy" id="249248"/>
    <lineage>
        <taxon>Eukaryota</taxon>
        <taxon>Metazoa</taxon>
        <taxon>Spiralia</taxon>
        <taxon>Gnathifera</taxon>
        <taxon>Rotifera</taxon>
        <taxon>Eurotatoria</taxon>
        <taxon>Bdelloidea</taxon>
        <taxon>Adinetida</taxon>
        <taxon>Adinetidae</taxon>
        <taxon>Adineta</taxon>
    </lineage>
</organism>
<evidence type="ECO:0000313" key="3">
    <source>
        <dbReference type="Proteomes" id="UP000663828"/>
    </source>
</evidence>
<protein>
    <submittedName>
        <fullName evidence="2">Uncharacterized protein</fullName>
    </submittedName>
</protein>
<accession>A0A816DZT6</accession>
<comment type="caution">
    <text evidence="2">The sequence shown here is derived from an EMBL/GenBank/DDBJ whole genome shotgun (WGS) entry which is preliminary data.</text>
</comment>
<sequence length="161" mass="18484">MIEGALDEEIRSDGNLSDTTMSNTTADEFQPTMSEYQEILQEMTQSDVTDMESVDDNDLLHMEKAMNKDDQDLHAVPRSDNPILGSRRIRNMDFLNFLRSDSNAIPFPGIRSDFVGWPDPASDLLTWVCLLICRLVIVDDNLFYINFQLTLIIFTVQIRFL</sequence>
<gene>
    <name evidence="2" type="ORF">XAT740_LOCUS53694</name>
</gene>
<dbReference type="Proteomes" id="UP000663828">
    <property type="component" value="Unassembled WGS sequence"/>
</dbReference>
<evidence type="ECO:0000313" key="2">
    <source>
        <dbReference type="EMBL" id="CAF1643298.1"/>
    </source>
</evidence>
<proteinExistence type="predicted"/>
<reference evidence="2" key="1">
    <citation type="submission" date="2021-02" db="EMBL/GenBank/DDBJ databases">
        <authorList>
            <person name="Nowell W R."/>
        </authorList>
    </citation>
    <scope>NUCLEOTIDE SEQUENCE</scope>
</reference>
<dbReference type="AlphaFoldDB" id="A0A816DZT6"/>
<feature type="compositionally biased region" description="Polar residues" evidence="1">
    <location>
        <begin position="14"/>
        <end position="25"/>
    </location>
</feature>
<evidence type="ECO:0000256" key="1">
    <source>
        <dbReference type="SAM" id="MobiDB-lite"/>
    </source>
</evidence>
<dbReference type="EMBL" id="CAJNOR010009304">
    <property type="protein sequence ID" value="CAF1643298.1"/>
    <property type="molecule type" value="Genomic_DNA"/>
</dbReference>
<name>A0A816DZT6_ADIRI</name>